<proteinExistence type="predicted"/>
<sequence>MFGGQRKRARTRTKLVCEVCKERKKDETHFEFDSDYRASHLQKHHSGELKNGTEVKIKNKDAAFVAGTRNWHKMCSKGVKPGMPVTHFQSNGHKASVGDLISFAERDKSLPYLVDKEKFRKDTESEKEKERGHRSITFITTLDGTPTVSHEEHFAVSVLYIEVEGATKEYLLTIVDHESKKGVDLSEEVLQAIRGLGINEDLLAFQYYDFASNMIDRFEGAQAHISKKLSILPNKIYIRFFYCYFAIRKMMELSFIDMVDEQCGSQKTPEEFVVGESDLEQQDASFSQFSAAKSIESVFSGASSFSASESQPPRVLIVKYIVEKDSAYCFTCSLFPTGPGRKYRNKRCGFRYWN</sequence>
<keyword evidence="2" id="KW-1185">Reference proteome</keyword>
<dbReference type="Proteomes" id="UP001187531">
    <property type="component" value="Unassembled WGS sequence"/>
</dbReference>
<evidence type="ECO:0000313" key="1">
    <source>
        <dbReference type="EMBL" id="KAK2722164.1"/>
    </source>
</evidence>
<comment type="caution">
    <text evidence="1">The sequence shown here is derived from an EMBL/GenBank/DDBJ whole genome shotgun (WGS) entry which is preliminary data.</text>
</comment>
<reference evidence="1" key="1">
    <citation type="submission" date="2023-07" db="EMBL/GenBank/DDBJ databases">
        <title>Chromosome-level genome assembly of Artemia franciscana.</title>
        <authorList>
            <person name="Jo E."/>
        </authorList>
    </citation>
    <scope>NUCLEOTIDE SEQUENCE</scope>
    <source>
        <tissue evidence="1">Whole body</tissue>
    </source>
</reference>
<organism evidence="1 2">
    <name type="scientific">Artemia franciscana</name>
    <name type="common">Brine shrimp</name>
    <name type="synonym">Artemia sanfranciscana</name>
    <dbReference type="NCBI Taxonomy" id="6661"/>
    <lineage>
        <taxon>Eukaryota</taxon>
        <taxon>Metazoa</taxon>
        <taxon>Ecdysozoa</taxon>
        <taxon>Arthropoda</taxon>
        <taxon>Crustacea</taxon>
        <taxon>Branchiopoda</taxon>
        <taxon>Anostraca</taxon>
        <taxon>Artemiidae</taxon>
        <taxon>Artemia</taxon>
    </lineage>
</organism>
<name>A0AA88I6E1_ARTSF</name>
<gene>
    <name evidence="1" type="ORF">QYM36_002646</name>
</gene>
<accession>A0AA88I6E1</accession>
<dbReference type="AlphaFoldDB" id="A0AA88I6E1"/>
<evidence type="ECO:0000313" key="2">
    <source>
        <dbReference type="Proteomes" id="UP001187531"/>
    </source>
</evidence>
<protein>
    <submittedName>
        <fullName evidence="1">Uncharacterized protein</fullName>
    </submittedName>
</protein>
<dbReference type="EMBL" id="JAVRJZ010000005">
    <property type="protein sequence ID" value="KAK2722164.1"/>
    <property type="molecule type" value="Genomic_DNA"/>
</dbReference>